<dbReference type="EMBL" id="FTOQ01000013">
    <property type="protein sequence ID" value="SIT06205.1"/>
    <property type="molecule type" value="Genomic_DNA"/>
</dbReference>
<organism evidence="1 2">
    <name type="scientific">Roseivivax lentus</name>
    <dbReference type="NCBI Taxonomy" id="633194"/>
    <lineage>
        <taxon>Bacteria</taxon>
        <taxon>Pseudomonadati</taxon>
        <taxon>Pseudomonadota</taxon>
        <taxon>Alphaproteobacteria</taxon>
        <taxon>Rhodobacterales</taxon>
        <taxon>Roseobacteraceae</taxon>
        <taxon>Roseivivax</taxon>
    </lineage>
</organism>
<dbReference type="OrthoDB" id="6237231at2"/>
<proteinExistence type="predicted"/>
<reference evidence="2" key="1">
    <citation type="submission" date="2017-01" db="EMBL/GenBank/DDBJ databases">
        <authorList>
            <person name="Varghese N."/>
            <person name="Submissions S."/>
        </authorList>
    </citation>
    <scope>NUCLEOTIDE SEQUENCE [LARGE SCALE GENOMIC DNA]</scope>
    <source>
        <strain evidence="2">DSM 29430</strain>
    </source>
</reference>
<evidence type="ECO:0000313" key="2">
    <source>
        <dbReference type="Proteomes" id="UP000186684"/>
    </source>
</evidence>
<dbReference type="Gene3D" id="2.40.360.10">
    <property type="entry name" value="YmcC-like"/>
    <property type="match status" value="1"/>
</dbReference>
<dbReference type="Proteomes" id="UP000186684">
    <property type="component" value="Unassembled WGS sequence"/>
</dbReference>
<sequence length="200" mass="22492">MTRIIRLFLLTALLAACTERPPLGTLRAGLTPEIVATVENELLYIAVEGIQTESTVQPAERLYGVINWRTLDNFSEISTRNGVIVATRSLGDDLMSADVTGTIAALQGRDGGDYYPRFHTMLDGEYQPYFESFQCIVESRAPETLTIIDRTYRTTRIEEVCATPERTVTNRYWVGSDGTVLRSRQWIGESVAHIQTERLK</sequence>
<keyword evidence="2" id="KW-1185">Reference proteome</keyword>
<dbReference type="RefSeq" id="WP_076449694.1">
    <property type="nucleotide sequence ID" value="NZ_FTOQ01000013.1"/>
</dbReference>
<dbReference type="STRING" id="633194.SAMN05421759_11326"/>
<dbReference type="Pfam" id="PF11102">
    <property type="entry name" value="YjbF"/>
    <property type="match status" value="1"/>
</dbReference>
<keyword evidence="1" id="KW-0449">Lipoprotein</keyword>
<dbReference type="PROSITE" id="PS51257">
    <property type="entry name" value="PROKAR_LIPOPROTEIN"/>
    <property type="match status" value="1"/>
</dbReference>
<dbReference type="InterPro" id="IPR023373">
    <property type="entry name" value="YmcC_sf"/>
</dbReference>
<dbReference type="SUPFAM" id="SSF159270">
    <property type="entry name" value="YmcC-like"/>
    <property type="match status" value="1"/>
</dbReference>
<gene>
    <name evidence="1" type="ORF">SAMN05421759_11326</name>
</gene>
<evidence type="ECO:0000313" key="1">
    <source>
        <dbReference type="EMBL" id="SIT06205.1"/>
    </source>
</evidence>
<dbReference type="AlphaFoldDB" id="A0A1N7P6E1"/>
<protein>
    <submittedName>
        <fullName evidence="1">Group 4 capsule polysaccharide lipoprotein gfcB, YjbF</fullName>
    </submittedName>
</protein>
<dbReference type="InterPro" id="IPR021308">
    <property type="entry name" value="GfcB"/>
</dbReference>
<accession>A0A1N7P6E1</accession>
<name>A0A1N7P6E1_9RHOB</name>